<gene>
    <name evidence="2" type="ORF">WG929_14345</name>
</gene>
<proteinExistence type="predicted"/>
<accession>A0ABW8NKU9</accession>
<sequence>MYRGHIPDFLDKALETIKLPIKHIWILAVFSGLVVFLPEEYSSKLGLADFAKDYRPYIGATFIFSSCLVVAELLKRGAYFFKARKEKAKDFEFLISALPKLDFHEKAVLREFYIQKRNTLQLPIDNAVIAGMRKSRLLVLAGDMGERSLAGTLMPMQVNPQIEAYLSSNVIGLPDTAEPTEDEVYWVQTNRPSFMAEIERHNKIFHRH</sequence>
<keyword evidence="1" id="KW-0472">Membrane</keyword>
<organism evidence="2 3">
    <name type="scientific">Oceanobacter antarcticus</name>
    <dbReference type="NCBI Taxonomy" id="3133425"/>
    <lineage>
        <taxon>Bacteria</taxon>
        <taxon>Pseudomonadati</taxon>
        <taxon>Pseudomonadota</taxon>
        <taxon>Gammaproteobacteria</taxon>
        <taxon>Oceanospirillales</taxon>
        <taxon>Oceanospirillaceae</taxon>
        <taxon>Oceanobacter</taxon>
    </lineage>
</organism>
<dbReference type="EMBL" id="JBBKTX010000018">
    <property type="protein sequence ID" value="MFK4753593.1"/>
    <property type="molecule type" value="Genomic_DNA"/>
</dbReference>
<evidence type="ECO:0000313" key="2">
    <source>
        <dbReference type="EMBL" id="MFK4753593.1"/>
    </source>
</evidence>
<evidence type="ECO:0000256" key="1">
    <source>
        <dbReference type="SAM" id="Phobius"/>
    </source>
</evidence>
<comment type="caution">
    <text evidence="2">The sequence shown here is derived from an EMBL/GenBank/DDBJ whole genome shotgun (WGS) entry which is preliminary data.</text>
</comment>
<dbReference type="Pfam" id="PF14163">
    <property type="entry name" value="SieB"/>
    <property type="match status" value="1"/>
</dbReference>
<name>A0ABW8NKU9_9GAMM</name>
<dbReference type="Proteomes" id="UP001620597">
    <property type="component" value="Unassembled WGS sequence"/>
</dbReference>
<feature type="transmembrane region" description="Helical" evidence="1">
    <location>
        <begin position="21"/>
        <end position="37"/>
    </location>
</feature>
<dbReference type="RefSeq" id="WP_416206615.1">
    <property type="nucleotide sequence ID" value="NZ_JBBKTX010000018.1"/>
</dbReference>
<feature type="transmembrane region" description="Helical" evidence="1">
    <location>
        <begin position="57"/>
        <end position="74"/>
    </location>
</feature>
<dbReference type="InterPro" id="IPR025982">
    <property type="entry name" value="SieB"/>
</dbReference>
<reference evidence="2 3" key="1">
    <citation type="submission" date="2024-03" db="EMBL/GenBank/DDBJ databases">
        <title>High-quality draft genome sequence of Oceanobacter sp. wDCs-4.</title>
        <authorList>
            <person name="Dong C."/>
        </authorList>
    </citation>
    <scope>NUCLEOTIDE SEQUENCE [LARGE SCALE GENOMIC DNA]</scope>
    <source>
        <strain evidence="3">wDCs-4</strain>
    </source>
</reference>
<keyword evidence="1" id="KW-0812">Transmembrane</keyword>
<protein>
    <submittedName>
        <fullName evidence="2">Superinfection exclusion B family protein</fullName>
    </submittedName>
</protein>
<evidence type="ECO:0000313" key="3">
    <source>
        <dbReference type="Proteomes" id="UP001620597"/>
    </source>
</evidence>
<keyword evidence="3" id="KW-1185">Reference proteome</keyword>
<keyword evidence="1" id="KW-1133">Transmembrane helix</keyword>